<dbReference type="CDD" id="cd06223">
    <property type="entry name" value="PRTases_typeI"/>
    <property type="match status" value="1"/>
</dbReference>
<evidence type="ECO:0000256" key="11">
    <source>
        <dbReference type="HAMAP-Rule" id="MF_00004"/>
    </source>
</evidence>
<evidence type="ECO:0000256" key="3">
    <source>
        <dbReference type="ARBA" id="ARBA00004496"/>
    </source>
</evidence>
<dbReference type="OrthoDB" id="9803963at2"/>
<dbReference type="PANTHER" id="PTHR32315">
    <property type="entry name" value="ADENINE PHOSPHORIBOSYLTRANSFERASE"/>
    <property type="match status" value="1"/>
</dbReference>
<dbReference type="PANTHER" id="PTHR32315:SF3">
    <property type="entry name" value="ADENINE PHOSPHORIBOSYLTRANSFERASE"/>
    <property type="match status" value="1"/>
</dbReference>
<proteinExistence type="inferred from homology"/>
<dbReference type="InterPro" id="IPR050054">
    <property type="entry name" value="UPRTase/APRTase"/>
</dbReference>
<dbReference type="UniPathway" id="UPA00588">
    <property type="reaction ID" value="UER00646"/>
</dbReference>
<evidence type="ECO:0000256" key="9">
    <source>
        <dbReference type="ARBA" id="ARBA00022679"/>
    </source>
</evidence>
<organism evidence="13 14">
    <name type="scientific">Marinomonas fungiae</name>
    <dbReference type="NCBI Taxonomy" id="1137284"/>
    <lineage>
        <taxon>Bacteria</taxon>
        <taxon>Pseudomonadati</taxon>
        <taxon>Pseudomonadota</taxon>
        <taxon>Gammaproteobacteria</taxon>
        <taxon>Oceanospirillales</taxon>
        <taxon>Oceanospirillaceae</taxon>
        <taxon>Marinomonas</taxon>
    </lineage>
</organism>
<protein>
    <recommendedName>
        <fullName evidence="6 11">Adenine phosphoribosyltransferase</fullName>
        <shortName evidence="11">APRT</shortName>
        <ecNumber evidence="6 11">2.4.2.7</ecNumber>
    </recommendedName>
</protein>
<comment type="subcellular location">
    <subcellularLocation>
        <location evidence="3 11">Cytoplasm</location>
    </subcellularLocation>
</comment>
<dbReference type="NCBIfam" id="NF002634">
    <property type="entry name" value="PRK02304.1-3"/>
    <property type="match status" value="1"/>
</dbReference>
<comment type="subunit">
    <text evidence="11">Homodimer.</text>
</comment>
<dbReference type="Proteomes" id="UP000182769">
    <property type="component" value="Unassembled WGS sequence"/>
</dbReference>
<dbReference type="HAMAP" id="MF_00004">
    <property type="entry name" value="Aden_phosphoribosyltr"/>
    <property type="match status" value="1"/>
</dbReference>
<dbReference type="NCBIfam" id="NF002636">
    <property type="entry name" value="PRK02304.1-5"/>
    <property type="match status" value="1"/>
</dbReference>
<dbReference type="SUPFAM" id="SSF53271">
    <property type="entry name" value="PRTase-like"/>
    <property type="match status" value="1"/>
</dbReference>
<dbReference type="Gene3D" id="3.40.50.2020">
    <property type="match status" value="1"/>
</dbReference>
<sequence>MLFDDFYFKSLIRTVEDWPKPGISFRDITPIFSNPKGMRMVVDAYVHRYIDSDITHIACIDARGFLIASVLAYELRKPLVLVRKKGKLPGKTISQAYDLEYGSAELEIQEDALHEGAQVLLFDDLIATGGTLVAAMSLLKQQGATIKEVAAIIDLPDLGGSAKIQEMDIPVFALCAFEGE</sequence>
<dbReference type="InterPro" id="IPR005764">
    <property type="entry name" value="Ade_phspho_trans"/>
</dbReference>
<accession>A0A0K6ILN5</accession>
<dbReference type="GO" id="GO:0003999">
    <property type="term" value="F:adenine phosphoribosyltransferase activity"/>
    <property type="evidence" value="ECO:0007669"/>
    <property type="project" value="UniProtKB-UniRule"/>
</dbReference>
<evidence type="ECO:0000256" key="6">
    <source>
        <dbReference type="ARBA" id="ARBA00011893"/>
    </source>
</evidence>
<dbReference type="InterPro" id="IPR000836">
    <property type="entry name" value="PRTase_dom"/>
</dbReference>
<keyword evidence="10 11" id="KW-0660">Purine salvage</keyword>
<keyword evidence="8 11" id="KW-0328">Glycosyltransferase</keyword>
<evidence type="ECO:0000259" key="12">
    <source>
        <dbReference type="Pfam" id="PF00156"/>
    </source>
</evidence>
<dbReference type="NCBIfam" id="TIGR01090">
    <property type="entry name" value="apt"/>
    <property type="match status" value="1"/>
</dbReference>
<keyword evidence="7 11" id="KW-0963">Cytoplasm</keyword>
<dbReference type="GO" id="GO:0016208">
    <property type="term" value="F:AMP binding"/>
    <property type="evidence" value="ECO:0007669"/>
    <property type="project" value="TreeGrafter"/>
</dbReference>
<evidence type="ECO:0000256" key="10">
    <source>
        <dbReference type="ARBA" id="ARBA00022726"/>
    </source>
</evidence>
<evidence type="ECO:0000256" key="1">
    <source>
        <dbReference type="ARBA" id="ARBA00000868"/>
    </source>
</evidence>
<dbReference type="EC" id="2.4.2.7" evidence="6 11"/>
<dbReference type="GO" id="GO:0005737">
    <property type="term" value="C:cytoplasm"/>
    <property type="evidence" value="ECO:0007669"/>
    <property type="project" value="UniProtKB-SubCell"/>
</dbReference>
<dbReference type="GO" id="GO:0044209">
    <property type="term" value="P:AMP salvage"/>
    <property type="evidence" value="ECO:0007669"/>
    <property type="project" value="UniProtKB-UniRule"/>
</dbReference>
<name>A0A0K6ILN5_9GAMM</name>
<dbReference type="STRING" id="1137284.GCA_001418205_01863"/>
<dbReference type="GO" id="GO:0002055">
    <property type="term" value="F:adenine binding"/>
    <property type="evidence" value="ECO:0007669"/>
    <property type="project" value="TreeGrafter"/>
</dbReference>
<comment type="catalytic activity">
    <reaction evidence="1 11">
        <text>AMP + diphosphate = 5-phospho-alpha-D-ribose 1-diphosphate + adenine</text>
        <dbReference type="Rhea" id="RHEA:16609"/>
        <dbReference type="ChEBI" id="CHEBI:16708"/>
        <dbReference type="ChEBI" id="CHEBI:33019"/>
        <dbReference type="ChEBI" id="CHEBI:58017"/>
        <dbReference type="ChEBI" id="CHEBI:456215"/>
        <dbReference type="EC" id="2.4.2.7"/>
    </reaction>
</comment>
<keyword evidence="14" id="KW-1185">Reference proteome</keyword>
<evidence type="ECO:0000256" key="7">
    <source>
        <dbReference type="ARBA" id="ARBA00022490"/>
    </source>
</evidence>
<gene>
    <name evidence="11" type="primary">apt</name>
    <name evidence="13" type="ORF">Ga0061065_10596</name>
</gene>
<dbReference type="InterPro" id="IPR029057">
    <property type="entry name" value="PRTase-like"/>
</dbReference>
<dbReference type="GO" id="GO:0006166">
    <property type="term" value="P:purine ribonucleoside salvage"/>
    <property type="evidence" value="ECO:0007669"/>
    <property type="project" value="UniProtKB-UniRule"/>
</dbReference>
<feature type="domain" description="Phosphoribosyltransferase" evidence="12">
    <location>
        <begin position="47"/>
        <end position="154"/>
    </location>
</feature>
<reference evidence="14" key="1">
    <citation type="submission" date="2015-08" db="EMBL/GenBank/DDBJ databases">
        <authorList>
            <person name="Varghese N."/>
        </authorList>
    </citation>
    <scope>NUCLEOTIDE SEQUENCE [LARGE SCALE GENOMIC DNA]</scope>
    <source>
        <strain evidence="14">JCM 18476</strain>
    </source>
</reference>
<evidence type="ECO:0000313" key="14">
    <source>
        <dbReference type="Proteomes" id="UP000182769"/>
    </source>
</evidence>
<evidence type="ECO:0000313" key="13">
    <source>
        <dbReference type="EMBL" id="CUB04004.1"/>
    </source>
</evidence>
<evidence type="ECO:0000256" key="8">
    <source>
        <dbReference type="ARBA" id="ARBA00022676"/>
    </source>
</evidence>
<dbReference type="RefSeq" id="WP_055462964.1">
    <property type="nucleotide sequence ID" value="NZ_CYHG01000005.1"/>
</dbReference>
<dbReference type="EMBL" id="CYHG01000005">
    <property type="protein sequence ID" value="CUB04004.1"/>
    <property type="molecule type" value="Genomic_DNA"/>
</dbReference>
<evidence type="ECO:0000256" key="2">
    <source>
        <dbReference type="ARBA" id="ARBA00003968"/>
    </source>
</evidence>
<comment type="pathway">
    <text evidence="4 11">Purine metabolism; AMP biosynthesis via salvage pathway; AMP from adenine: step 1/1.</text>
</comment>
<keyword evidence="9 11" id="KW-0808">Transferase</keyword>
<comment type="function">
    <text evidence="2 11">Catalyzes a salvage reaction resulting in the formation of AMP, that is energically less costly than de novo synthesis.</text>
</comment>
<evidence type="ECO:0000256" key="5">
    <source>
        <dbReference type="ARBA" id="ARBA00008391"/>
    </source>
</evidence>
<dbReference type="FunFam" id="3.40.50.2020:FF:000021">
    <property type="entry name" value="Adenine phosphoribosyltransferase"/>
    <property type="match status" value="1"/>
</dbReference>
<dbReference type="Pfam" id="PF00156">
    <property type="entry name" value="Pribosyltran"/>
    <property type="match status" value="1"/>
</dbReference>
<dbReference type="AlphaFoldDB" id="A0A0K6ILN5"/>
<dbReference type="GO" id="GO:0006168">
    <property type="term" value="P:adenine salvage"/>
    <property type="evidence" value="ECO:0007669"/>
    <property type="project" value="InterPro"/>
</dbReference>
<evidence type="ECO:0000256" key="4">
    <source>
        <dbReference type="ARBA" id="ARBA00004659"/>
    </source>
</evidence>
<comment type="similarity">
    <text evidence="5 11">Belongs to the purine/pyrimidine phosphoribosyltransferase family.</text>
</comment>